<reference evidence="2" key="1">
    <citation type="submission" date="2022-10" db="EMBL/GenBank/DDBJ databases">
        <title>Genome assembly of Pristionchus species.</title>
        <authorList>
            <person name="Yoshida K."/>
            <person name="Sommer R.J."/>
        </authorList>
    </citation>
    <scope>NUCLEOTIDE SEQUENCE [LARGE SCALE GENOMIC DNA]</scope>
    <source>
        <strain evidence="2">RS5460</strain>
    </source>
</reference>
<accession>A0AAN4Z9W7</accession>
<sequence length="76" mass="8566">MVFLPCGHRNMVHVKYQPCTEEKLITPTERAVEYGSLIASSILTTPLLVTSAAWLSRNSIRDATTFVEILLSRQFL</sequence>
<name>A0AAN4Z9W7_9BILA</name>
<dbReference type="EMBL" id="BTRK01000001">
    <property type="protein sequence ID" value="GMR33910.1"/>
    <property type="molecule type" value="Genomic_DNA"/>
</dbReference>
<keyword evidence="2" id="KW-1185">Reference proteome</keyword>
<gene>
    <name evidence="1" type="ORF">PMAYCL1PPCAC_04105</name>
</gene>
<evidence type="ECO:0000313" key="2">
    <source>
        <dbReference type="Proteomes" id="UP001328107"/>
    </source>
</evidence>
<comment type="caution">
    <text evidence="1">The sequence shown here is derived from an EMBL/GenBank/DDBJ whole genome shotgun (WGS) entry which is preliminary data.</text>
</comment>
<dbReference type="AlphaFoldDB" id="A0AAN4Z9W7"/>
<proteinExistence type="predicted"/>
<evidence type="ECO:0000313" key="1">
    <source>
        <dbReference type="EMBL" id="GMR33910.1"/>
    </source>
</evidence>
<organism evidence="1 2">
    <name type="scientific">Pristionchus mayeri</name>
    <dbReference type="NCBI Taxonomy" id="1317129"/>
    <lineage>
        <taxon>Eukaryota</taxon>
        <taxon>Metazoa</taxon>
        <taxon>Ecdysozoa</taxon>
        <taxon>Nematoda</taxon>
        <taxon>Chromadorea</taxon>
        <taxon>Rhabditida</taxon>
        <taxon>Rhabditina</taxon>
        <taxon>Diplogasteromorpha</taxon>
        <taxon>Diplogasteroidea</taxon>
        <taxon>Neodiplogasteridae</taxon>
        <taxon>Pristionchus</taxon>
    </lineage>
</organism>
<protein>
    <submittedName>
        <fullName evidence="1">Uncharacterized protein</fullName>
    </submittedName>
</protein>
<dbReference type="Proteomes" id="UP001328107">
    <property type="component" value="Unassembled WGS sequence"/>
</dbReference>